<accession>A0A0C9XIY5</accession>
<evidence type="ECO:0000313" key="2">
    <source>
        <dbReference type="Proteomes" id="UP000054477"/>
    </source>
</evidence>
<protein>
    <submittedName>
        <fullName evidence="1">Uncharacterized protein</fullName>
    </submittedName>
</protein>
<keyword evidence="2" id="KW-1185">Reference proteome</keyword>
<organism evidence="1 2">
    <name type="scientific">Laccaria amethystina LaAM-08-1</name>
    <dbReference type="NCBI Taxonomy" id="1095629"/>
    <lineage>
        <taxon>Eukaryota</taxon>
        <taxon>Fungi</taxon>
        <taxon>Dikarya</taxon>
        <taxon>Basidiomycota</taxon>
        <taxon>Agaricomycotina</taxon>
        <taxon>Agaricomycetes</taxon>
        <taxon>Agaricomycetidae</taxon>
        <taxon>Agaricales</taxon>
        <taxon>Agaricineae</taxon>
        <taxon>Hydnangiaceae</taxon>
        <taxon>Laccaria</taxon>
    </lineage>
</organism>
<dbReference type="HOGENOM" id="CLU_2400010_0_0_1"/>
<dbReference type="Proteomes" id="UP000054477">
    <property type="component" value="Unassembled WGS sequence"/>
</dbReference>
<proteinExistence type="predicted"/>
<reference evidence="1 2" key="1">
    <citation type="submission" date="2014-04" db="EMBL/GenBank/DDBJ databases">
        <authorList>
            <consortium name="DOE Joint Genome Institute"/>
            <person name="Kuo A."/>
            <person name="Kohler A."/>
            <person name="Nagy L.G."/>
            <person name="Floudas D."/>
            <person name="Copeland A."/>
            <person name="Barry K.W."/>
            <person name="Cichocki N."/>
            <person name="Veneault-Fourrey C."/>
            <person name="LaButti K."/>
            <person name="Lindquist E.A."/>
            <person name="Lipzen A."/>
            <person name="Lundell T."/>
            <person name="Morin E."/>
            <person name="Murat C."/>
            <person name="Sun H."/>
            <person name="Tunlid A."/>
            <person name="Henrissat B."/>
            <person name="Grigoriev I.V."/>
            <person name="Hibbett D.S."/>
            <person name="Martin F."/>
            <person name="Nordberg H.P."/>
            <person name="Cantor M.N."/>
            <person name="Hua S.X."/>
        </authorList>
    </citation>
    <scope>NUCLEOTIDE SEQUENCE [LARGE SCALE GENOMIC DNA]</scope>
    <source>
        <strain evidence="1 2">LaAM-08-1</strain>
    </source>
</reference>
<name>A0A0C9XIY5_9AGAR</name>
<dbReference type="EMBL" id="KN838691">
    <property type="protein sequence ID" value="KIJ97506.1"/>
    <property type="molecule type" value="Genomic_DNA"/>
</dbReference>
<reference evidence="2" key="2">
    <citation type="submission" date="2015-01" db="EMBL/GenBank/DDBJ databases">
        <title>Evolutionary Origins and Diversification of the Mycorrhizal Mutualists.</title>
        <authorList>
            <consortium name="DOE Joint Genome Institute"/>
            <consortium name="Mycorrhizal Genomics Consortium"/>
            <person name="Kohler A."/>
            <person name="Kuo A."/>
            <person name="Nagy L.G."/>
            <person name="Floudas D."/>
            <person name="Copeland A."/>
            <person name="Barry K.W."/>
            <person name="Cichocki N."/>
            <person name="Veneault-Fourrey C."/>
            <person name="LaButti K."/>
            <person name="Lindquist E.A."/>
            <person name="Lipzen A."/>
            <person name="Lundell T."/>
            <person name="Morin E."/>
            <person name="Murat C."/>
            <person name="Riley R."/>
            <person name="Ohm R."/>
            <person name="Sun H."/>
            <person name="Tunlid A."/>
            <person name="Henrissat B."/>
            <person name="Grigoriev I.V."/>
            <person name="Hibbett D.S."/>
            <person name="Martin F."/>
        </authorList>
    </citation>
    <scope>NUCLEOTIDE SEQUENCE [LARGE SCALE GENOMIC DNA]</scope>
    <source>
        <strain evidence="2">LaAM-08-1</strain>
    </source>
</reference>
<evidence type="ECO:0000313" key="1">
    <source>
        <dbReference type="EMBL" id="KIJ97506.1"/>
    </source>
</evidence>
<gene>
    <name evidence="1" type="ORF">K443DRAFT_241636</name>
</gene>
<sequence>MTCLLPPNLDCSSTASCRLQKSSTLLTFYAVFLADVDSWQDLLMIWMQRFPVWCAVEAREPRYSSLFDVHNRILWLRFKRKTLRSEKNEGGDC</sequence>
<dbReference type="AlphaFoldDB" id="A0A0C9XIY5"/>